<name>A0A1Z5JXI6_FISSO</name>
<keyword evidence="3" id="KW-1185">Reference proteome</keyword>
<dbReference type="EMBL" id="BDSP01000132">
    <property type="protein sequence ID" value="GAX18735.1"/>
    <property type="molecule type" value="Genomic_DNA"/>
</dbReference>
<feature type="chain" id="PRO_5013097284" evidence="1">
    <location>
        <begin position="22"/>
        <end position="138"/>
    </location>
</feature>
<gene>
    <name evidence="2" type="ORF">FisN_26Hu025</name>
</gene>
<evidence type="ECO:0000313" key="2">
    <source>
        <dbReference type="EMBL" id="GAX18735.1"/>
    </source>
</evidence>
<proteinExistence type="predicted"/>
<comment type="caution">
    <text evidence="2">The sequence shown here is derived from an EMBL/GenBank/DDBJ whole genome shotgun (WGS) entry which is preliminary data.</text>
</comment>
<protein>
    <submittedName>
        <fullName evidence="2">Uncharacterized protein</fullName>
    </submittedName>
</protein>
<keyword evidence="1" id="KW-0732">Signal</keyword>
<accession>A0A1Z5JXI6</accession>
<organism evidence="2 3">
    <name type="scientific">Fistulifera solaris</name>
    <name type="common">Oleaginous diatom</name>
    <dbReference type="NCBI Taxonomy" id="1519565"/>
    <lineage>
        <taxon>Eukaryota</taxon>
        <taxon>Sar</taxon>
        <taxon>Stramenopiles</taxon>
        <taxon>Ochrophyta</taxon>
        <taxon>Bacillariophyta</taxon>
        <taxon>Bacillariophyceae</taxon>
        <taxon>Bacillariophycidae</taxon>
        <taxon>Naviculales</taxon>
        <taxon>Naviculaceae</taxon>
        <taxon>Fistulifera</taxon>
    </lineage>
</organism>
<evidence type="ECO:0000256" key="1">
    <source>
        <dbReference type="SAM" id="SignalP"/>
    </source>
</evidence>
<reference evidence="2 3" key="1">
    <citation type="journal article" date="2015" name="Plant Cell">
        <title>Oil accumulation by the oleaginous diatom Fistulifera solaris as revealed by the genome and transcriptome.</title>
        <authorList>
            <person name="Tanaka T."/>
            <person name="Maeda Y."/>
            <person name="Veluchamy A."/>
            <person name="Tanaka M."/>
            <person name="Abida H."/>
            <person name="Marechal E."/>
            <person name="Bowler C."/>
            <person name="Muto M."/>
            <person name="Sunaga Y."/>
            <person name="Tanaka M."/>
            <person name="Yoshino T."/>
            <person name="Taniguchi T."/>
            <person name="Fukuda Y."/>
            <person name="Nemoto M."/>
            <person name="Matsumoto M."/>
            <person name="Wong P.S."/>
            <person name="Aburatani S."/>
            <person name="Fujibuchi W."/>
        </authorList>
    </citation>
    <scope>NUCLEOTIDE SEQUENCE [LARGE SCALE GENOMIC DNA]</scope>
    <source>
        <strain evidence="2 3">JPCC DA0580</strain>
    </source>
</reference>
<evidence type="ECO:0000313" key="3">
    <source>
        <dbReference type="Proteomes" id="UP000198406"/>
    </source>
</evidence>
<sequence length="138" mass="15360">MKIFGTLFFLILAVFWKETLATEVKVAPELMSFEEKQAMVKDNSGYRSLRVLQEALTYKGQICRAETTGVMTCNTALTVCQPNQFDYWLLNLRSGVTYTIEVNRVSCNLDPALSLFEGVGTVLPEGDALVILGVPNSR</sequence>
<dbReference type="AlphaFoldDB" id="A0A1Z5JXI6"/>
<feature type="signal peptide" evidence="1">
    <location>
        <begin position="1"/>
        <end position="21"/>
    </location>
</feature>
<dbReference type="InParanoid" id="A0A1Z5JXI6"/>
<dbReference type="Proteomes" id="UP000198406">
    <property type="component" value="Unassembled WGS sequence"/>
</dbReference>